<name>A0ABD2G1E8_PAGBO</name>
<gene>
    <name evidence="1" type="ORF">OYC64_021815</name>
</gene>
<evidence type="ECO:0000313" key="1">
    <source>
        <dbReference type="EMBL" id="KAL3047708.1"/>
    </source>
</evidence>
<dbReference type="Proteomes" id="UP001619887">
    <property type="component" value="Unassembled WGS sequence"/>
</dbReference>
<proteinExistence type="predicted"/>
<evidence type="ECO:0000313" key="2">
    <source>
        <dbReference type="Proteomes" id="UP001619887"/>
    </source>
</evidence>
<organism evidence="1 2">
    <name type="scientific">Pagothenia borchgrevinki</name>
    <name type="common">Bald rockcod</name>
    <name type="synonym">Trematomus borchgrevinki</name>
    <dbReference type="NCBI Taxonomy" id="8213"/>
    <lineage>
        <taxon>Eukaryota</taxon>
        <taxon>Metazoa</taxon>
        <taxon>Chordata</taxon>
        <taxon>Craniata</taxon>
        <taxon>Vertebrata</taxon>
        <taxon>Euteleostomi</taxon>
        <taxon>Actinopterygii</taxon>
        <taxon>Neopterygii</taxon>
        <taxon>Teleostei</taxon>
        <taxon>Neoteleostei</taxon>
        <taxon>Acanthomorphata</taxon>
        <taxon>Eupercaria</taxon>
        <taxon>Perciformes</taxon>
        <taxon>Notothenioidei</taxon>
        <taxon>Nototheniidae</taxon>
        <taxon>Pagothenia</taxon>
    </lineage>
</organism>
<protein>
    <submittedName>
        <fullName evidence="1">Uncharacterized protein</fullName>
    </submittedName>
</protein>
<reference evidence="1 2" key="2">
    <citation type="journal article" date="2024" name="G3 (Bethesda)">
        <title>The genome of the cryopelagic Antarctic bald notothen, Trematomus borchgrevinki.</title>
        <authorList>
            <person name="Rayamajhi N."/>
            <person name="Rivera-Colon A.G."/>
            <person name="Minhas B.F."/>
            <person name="Cheng C.C."/>
            <person name="Catchen J.M."/>
        </authorList>
    </citation>
    <scope>NUCLEOTIDE SEQUENCE [LARGE SCALE GENOMIC DNA]</scope>
    <source>
        <strain evidence="1">AGRC-2024</strain>
    </source>
</reference>
<sequence>MGSAEFSDRMWSHCYSLSPPTLTPSCFRLHESPHLEKIGRAFWHLDNCLRQHTTRFITASRSNPGELAQFVELLL</sequence>
<dbReference type="AlphaFoldDB" id="A0ABD2G1E8"/>
<comment type="caution">
    <text evidence="1">The sequence shown here is derived from an EMBL/GenBank/DDBJ whole genome shotgun (WGS) entry which is preliminary data.</text>
</comment>
<keyword evidence="2" id="KW-1185">Reference proteome</keyword>
<accession>A0ABD2G1E8</accession>
<reference evidence="1 2" key="1">
    <citation type="journal article" date="2022" name="G3 (Bethesda)">
        <title>Evaluating Illumina-, Nanopore-, and PacBio-based genome assembly strategies with the bald notothen, Trematomus borchgrevinki.</title>
        <authorList>
            <person name="Rayamajhi N."/>
            <person name="Cheng C.C."/>
            <person name="Catchen J.M."/>
        </authorList>
    </citation>
    <scope>NUCLEOTIDE SEQUENCE [LARGE SCALE GENOMIC DNA]</scope>
    <source>
        <strain evidence="1">AGRC-2024</strain>
    </source>
</reference>
<dbReference type="EMBL" id="JBIYXZ010002084">
    <property type="protein sequence ID" value="KAL3047708.1"/>
    <property type="molecule type" value="Genomic_DNA"/>
</dbReference>